<accession>A0A0F9LU73</accession>
<name>A0A0F9LU73_9ZZZZ</name>
<feature type="non-terminal residue" evidence="1">
    <location>
        <position position="1"/>
    </location>
</feature>
<protein>
    <submittedName>
        <fullName evidence="1">Uncharacterized protein</fullName>
    </submittedName>
</protein>
<organism evidence="1">
    <name type="scientific">marine sediment metagenome</name>
    <dbReference type="NCBI Taxonomy" id="412755"/>
    <lineage>
        <taxon>unclassified sequences</taxon>
        <taxon>metagenomes</taxon>
        <taxon>ecological metagenomes</taxon>
    </lineage>
</organism>
<gene>
    <name evidence="1" type="ORF">LCGC14_1173170</name>
</gene>
<dbReference type="EMBL" id="LAZR01005814">
    <property type="protein sequence ID" value="KKM96938.1"/>
    <property type="molecule type" value="Genomic_DNA"/>
</dbReference>
<reference evidence="1" key="1">
    <citation type="journal article" date="2015" name="Nature">
        <title>Complex archaea that bridge the gap between prokaryotes and eukaryotes.</title>
        <authorList>
            <person name="Spang A."/>
            <person name="Saw J.H."/>
            <person name="Jorgensen S.L."/>
            <person name="Zaremba-Niedzwiedzka K."/>
            <person name="Martijn J."/>
            <person name="Lind A.E."/>
            <person name="van Eijk R."/>
            <person name="Schleper C."/>
            <person name="Guy L."/>
            <person name="Ettema T.J."/>
        </authorList>
    </citation>
    <scope>NUCLEOTIDE SEQUENCE</scope>
</reference>
<dbReference type="AlphaFoldDB" id="A0A0F9LU73"/>
<proteinExistence type="predicted"/>
<sequence>SQDCLTCINGYLEDIRPKRGYVATIQPYGNFGAGVQTFKSGGIHERVSAYIYMDFLHGRDVDMGDRLVYDNKGFVQEVTIMNKQPQVASGGEISMFVFECASPMDKDVTTAVRA</sequence>
<comment type="caution">
    <text evidence="1">The sequence shown here is derived from an EMBL/GenBank/DDBJ whole genome shotgun (WGS) entry which is preliminary data.</text>
</comment>
<evidence type="ECO:0000313" key="1">
    <source>
        <dbReference type="EMBL" id="KKM96938.1"/>
    </source>
</evidence>